<dbReference type="Gene3D" id="1.10.10.10">
    <property type="entry name" value="Winged helix-like DNA-binding domain superfamily/Winged helix DNA-binding domain"/>
    <property type="match status" value="1"/>
</dbReference>
<dbReference type="SUPFAM" id="SSF53067">
    <property type="entry name" value="Actin-like ATPase domain"/>
    <property type="match status" value="1"/>
</dbReference>
<comment type="caution">
    <text evidence="3">The sequence shown here is derived from an EMBL/GenBank/DDBJ whole genome shotgun (WGS) entry which is preliminary data.</text>
</comment>
<dbReference type="InterPro" id="IPR043129">
    <property type="entry name" value="ATPase_NBD"/>
</dbReference>
<accession>A0ABT0J8L7</accession>
<evidence type="ECO:0000313" key="3">
    <source>
        <dbReference type="EMBL" id="MCK9795830.1"/>
    </source>
</evidence>
<feature type="region of interest" description="Disordered" evidence="2">
    <location>
        <begin position="389"/>
        <end position="419"/>
    </location>
</feature>
<dbReference type="Proteomes" id="UP001651050">
    <property type="component" value="Unassembled WGS sequence"/>
</dbReference>
<sequence>MDGVAQTTSSRRLLDLVRTRGTISRVELAQLSGLTSPTVTHVVRGLLDLGLVHEVGVQQRGRGQPRRLLSVTADAGYAVGIQVDLTTTTVVVVDFAGTTVASTGLRGSGRRSPDRTVAALVDHVGDLLASAGVPPGQVLGVGLVTHGPQDRDRGVLLTAQPTPAWKEYPLTARLSAGLGLPVLLENDATAAAVGELWTTNLDTETFGLVYMASGIGGAVVVDGVAYRGRASNAVEVGHVPLPGARTGCVCGNHGCTQAEAGPAAVVTQVLGQPDLARRWGVRGLAEDTLADFERVARASRDGDDDATDLLTRSAHRVGQAATVLVNLFDVDTVLLAGPAFATAGPLYRRVVAGELERYALSRTLSPPRVAMSDQVATVAAVGGALSVLRSAPGSPPPPGVQATTTSRLPADQTATIGAP</sequence>
<feature type="compositionally biased region" description="Polar residues" evidence="2">
    <location>
        <begin position="401"/>
        <end position="419"/>
    </location>
</feature>
<dbReference type="PANTHER" id="PTHR18964">
    <property type="entry name" value="ROK (REPRESSOR, ORF, KINASE) FAMILY"/>
    <property type="match status" value="1"/>
</dbReference>
<dbReference type="PANTHER" id="PTHR18964:SF149">
    <property type="entry name" value="BIFUNCTIONAL UDP-N-ACETYLGLUCOSAMINE 2-EPIMERASE_N-ACETYLMANNOSAMINE KINASE"/>
    <property type="match status" value="1"/>
</dbReference>
<dbReference type="InterPro" id="IPR036388">
    <property type="entry name" value="WH-like_DNA-bd_sf"/>
</dbReference>
<proteinExistence type="inferred from homology"/>
<dbReference type="Gene3D" id="3.30.420.40">
    <property type="match status" value="2"/>
</dbReference>
<gene>
    <name evidence="3" type="ORF">M1843_18965</name>
</gene>
<dbReference type="SUPFAM" id="SSF46785">
    <property type="entry name" value="Winged helix' DNA-binding domain"/>
    <property type="match status" value="1"/>
</dbReference>
<keyword evidence="4" id="KW-1185">Reference proteome</keyword>
<reference evidence="3 4" key="1">
    <citation type="submission" date="2022-02" db="EMBL/GenBank/DDBJ databases">
        <title>The car tank lid bacteriome: a reservoir of bacteria with potential in bioremediation of fuel.</title>
        <authorList>
            <person name="Vidal-Verdu A."/>
            <person name="Gomez-Martinez D."/>
            <person name="Latorre-Perez A."/>
            <person name="Pereto J."/>
            <person name="Porcar M."/>
        </authorList>
    </citation>
    <scope>NUCLEOTIDE SEQUENCE [LARGE SCALE GENOMIC DNA]</scope>
    <source>
        <strain evidence="3 4">4D.3</strain>
    </source>
</reference>
<evidence type="ECO:0000256" key="2">
    <source>
        <dbReference type="SAM" id="MobiDB-lite"/>
    </source>
</evidence>
<dbReference type="RefSeq" id="WP_416345684.1">
    <property type="nucleotide sequence ID" value="NZ_JALQCY010000007.1"/>
</dbReference>
<dbReference type="InterPro" id="IPR036390">
    <property type="entry name" value="WH_DNA-bd_sf"/>
</dbReference>
<protein>
    <submittedName>
        <fullName evidence="3">ROK family transcriptional regulator</fullName>
    </submittedName>
</protein>
<organism evidence="3 4">
    <name type="scientific">Isoptericola peretonis</name>
    <dbReference type="NCBI Taxonomy" id="2918523"/>
    <lineage>
        <taxon>Bacteria</taxon>
        <taxon>Bacillati</taxon>
        <taxon>Actinomycetota</taxon>
        <taxon>Actinomycetes</taxon>
        <taxon>Micrococcales</taxon>
        <taxon>Promicromonosporaceae</taxon>
        <taxon>Isoptericola</taxon>
    </lineage>
</organism>
<comment type="similarity">
    <text evidence="1">Belongs to the ROK (NagC/XylR) family.</text>
</comment>
<dbReference type="EMBL" id="JALQCY010000007">
    <property type="protein sequence ID" value="MCK9795830.1"/>
    <property type="molecule type" value="Genomic_DNA"/>
</dbReference>
<evidence type="ECO:0000313" key="4">
    <source>
        <dbReference type="Proteomes" id="UP001651050"/>
    </source>
</evidence>
<dbReference type="Pfam" id="PF00480">
    <property type="entry name" value="ROK"/>
    <property type="match status" value="1"/>
</dbReference>
<dbReference type="InterPro" id="IPR000600">
    <property type="entry name" value="ROK"/>
</dbReference>
<name>A0ABT0J8L7_9MICO</name>
<evidence type="ECO:0000256" key="1">
    <source>
        <dbReference type="ARBA" id="ARBA00006479"/>
    </source>
</evidence>